<dbReference type="Pfam" id="PF02591">
    <property type="entry name" value="Zn_ribbon_9"/>
    <property type="match status" value="1"/>
</dbReference>
<evidence type="ECO:0008006" key="6">
    <source>
        <dbReference type="Google" id="ProtNLM"/>
    </source>
</evidence>
<dbReference type="Pfam" id="PF24481">
    <property type="entry name" value="CT398_CC"/>
    <property type="match status" value="1"/>
</dbReference>
<evidence type="ECO:0000256" key="1">
    <source>
        <dbReference type="SAM" id="Coils"/>
    </source>
</evidence>
<comment type="caution">
    <text evidence="4">The sequence shown here is derived from an EMBL/GenBank/DDBJ whole genome shotgun (WGS) entry which is preliminary data.</text>
</comment>
<accession>A0A8J7SI69</accession>
<keyword evidence="5" id="KW-1185">Reference proteome</keyword>
<dbReference type="AlphaFoldDB" id="A0A8J7SI69"/>
<organism evidence="4 5">
    <name type="scientific">Persicirhabdus sediminis</name>
    <dbReference type="NCBI Taxonomy" id="454144"/>
    <lineage>
        <taxon>Bacteria</taxon>
        <taxon>Pseudomonadati</taxon>
        <taxon>Verrucomicrobiota</taxon>
        <taxon>Verrucomicrobiia</taxon>
        <taxon>Verrucomicrobiales</taxon>
        <taxon>Verrucomicrobiaceae</taxon>
        <taxon>Persicirhabdus</taxon>
    </lineage>
</organism>
<reference evidence="4" key="1">
    <citation type="submission" date="2021-01" db="EMBL/GenBank/DDBJ databases">
        <title>Modified the classification status of verrucomicrobia.</title>
        <authorList>
            <person name="Feng X."/>
        </authorList>
    </citation>
    <scope>NUCLEOTIDE SEQUENCE</scope>
    <source>
        <strain evidence="4">_KCTC 22039</strain>
    </source>
</reference>
<evidence type="ECO:0000259" key="3">
    <source>
        <dbReference type="Pfam" id="PF24481"/>
    </source>
</evidence>
<dbReference type="Gene3D" id="1.10.287.1490">
    <property type="match status" value="1"/>
</dbReference>
<keyword evidence="1" id="KW-0175">Coiled coil</keyword>
<dbReference type="InterPro" id="IPR052376">
    <property type="entry name" value="Oxidative_Scav/Glycosyltrans"/>
</dbReference>
<protein>
    <recommendedName>
        <fullName evidence="6">C4-type zinc ribbon domain-containing protein</fullName>
    </recommendedName>
</protein>
<evidence type="ECO:0000313" key="4">
    <source>
        <dbReference type="EMBL" id="MBK1791265.1"/>
    </source>
</evidence>
<feature type="domain" description="CT398-like coiled coil hairpin" evidence="3">
    <location>
        <begin position="11"/>
        <end position="185"/>
    </location>
</feature>
<dbReference type="RefSeq" id="WP_200311277.1">
    <property type="nucleotide sequence ID" value="NZ_JAENIM010000039.1"/>
</dbReference>
<sequence length="232" mass="26547">MLATIESLLVLQERDQRIIKLNNELTAIPKQEEYANAKLNESKANYDLAKKNWQEKQVAIKKVDLDIKTRRNTLEKLQAQQFETRNNEEFHKLGDDIKRYNNDIDELETTELELMEAADELQKSVDETQKTMQLVQASIDDDIGKLHKRAEVCRGQLDELQQERAQLGAKVDSGDLDLYERLLKSKDGQAIAQVVDKQCSGCHMKLVPNTLSSIQAETGLVLCENCSRILYL</sequence>
<dbReference type="PANTHER" id="PTHR39082">
    <property type="entry name" value="PHOSPHOLIPASE C-BETA-2-RELATED"/>
    <property type="match status" value="1"/>
</dbReference>
<evidence type="ECO:0000259" key="2">
    <source>
        <dbReference type="Pfam" id="PF02591"/>
    </source>
</evidence>
<feature type="coiled-coil region" evidence="1">
    <location>
        <begin position="36"/>
        <end position="170"/>
    </location>
</feature>
<dbReference type="EMBL" id="JAENIM010000039">
    <property type="protein sequence ID" value="MBK1791265.1"/>
    <property type="molecule type" value="Genomic_DNA"/>
</dbReference>
<name>A0A8J7SI69_9BACT</name>
<dbReference type="PANTHER" id="PTHR39082:SF1">
    <property type="entry name" value="SCAVENGER RECEPTOR CLASS A MEMBER 3"/>
    <property type="match status" value="1"/>
</dbReference>
<proteinExistence type="predicted"/>
<gene>
    <name evidence="4" type="ORF">JIN82_08880</name>
</gene>
<feature type="domain" description="C4-type zinc ribbon" evidence="2">
    <location>
        <begin position="199"/>
        <end position="230"/>
    </location>
</feature>
<dbReference type="InterPro" id="IPR056003">
    <property type="entry name" value="CT398_CC_hairpin"/>
</dbReference>
<dbReference type="InterPro" id="IPR003743">
    <property type="entry name" value="Zf-RING_7"/>
</dbReference>
<evidence type="ECO:0000313" key="5">
    <source>
        <dbReference type="Proteomes" id="UP000624703"/>
    </source>
</evidence>
<dbReference type="Proteomes" id="UP000624703">
    <property type="component" value="Unassembled WGS sequence"/>
</dbReference>